<dbReference type="OrthoDB" id="329172at2"/>
<protein>
    <recommendedName>
        <fullName evidence="1">Ribonuclease VapC</fullName>
        <shortName evidence="1">RNase VapC</shortName>
        <ecNumber evidence="1">3.1.-.-</ecNumber>
    </recommendedName>
    <alternativeName>
        <fullName evidence="1">Toxin VapC</fullName>
    </alternativeName>
</protein>
<dbReference type="GO" id="GO:0016787">
    <property type="term" value="F:hydrolase activity"/>
    <property type="evidence" value="ECO:0007669"/>
    <property type="project" value="UniProtKB-KW"/>
</dbReference>
<comment type="similarity">
    <text evidence="1">Belongs to the PINc/VapC protein family.</text>
</comment>
<keyword evidence="1" id="KW-0460">Magnesium</keyword>
<dbReference type="Gene3D" id="3.40.50.1010">
    <property type="entry name" value="5'-nuclease"/>
    <property type="match status" value="1"/>
</dbReference>
<dbReference type="GO" id="GO:0000287">
    <property type="term" value="F:magnesium ion binding"/>
    <property type="evidence" value="ECO:0007669"/>
    <property type="project" value="UniProtKB-UniRule"/>
</dbReference>
<keyword evidence="1" id="KW-0540">Nuclease</keyword>
<evidence type="ECO:0000313" key="2">
    <source>
        <dbReference type="EMBL" id="AZU02589.1"/>
    </source>
</evidence>
<dbReference type="EMBL" id="CP018911">
    <property type="protein sequence ID" value="AZU02589.1"/>
    <property type="molecule type" value="Genomic_DNA"/>
</dbReference>
<reference evidence="2 3" key="1">
    <citation type="submission" date="2016-12" db="EMBL/GenBank/DDBJ databases">
        <title>The genome of dimorphic prosthecate Glycocaulis alkaliphilus 6b-8t, isolated from crude oil dictates its adaptability in petroleum environments.</title>
        <authorList>
            <person name="Wu X.-L."/>
            <person name="Geng S."/>
        </authorList>
    </citation>
    <scope>NUCLEOTIDE SEQUENCE [LARGE SCALE GENOMIC DNA]</scope>
    <source>
        <strain evidence="2 3">6B-8</strain>
    </source>
</reference>
<dbReference type="GO" id="GO:0090729">
    <property type="term" value="F:toxin activity"/>
    <property type="evidence" value="ECO:0007669"/>
    <property type="project" value="UniProtKB-KW"/>
</dbReference>
<dbReference type="HAMAP" id="MF_00265">
    <property type="entry name" value="VapC_Nob1"/>
    <property type="match status" value="1"/>
</dbReference>
<keyword evidence="1" id="KW-0800">Toxin</keyword>
<evidence type="ECO:0000313" key="3">
    <source>
        <dbReference type="Proteomes" id="UP000286954"/>
    </source>
</evidence>
<comment type="cofactor">
    <cofactor evidence="1">
        <name>Mg(2+)</name>
        <dbReference type="ChEBI" id="CHEBI:18420"/>
    </cofactor>
</comment>
<dbReference type="AlphaFoldDB" id="A0A3T0E5K1"/>
<keyword evidence="1" id="KW-1277">Toxin-antitoxin system</keyword>
<dbReference type="InterPro" id="IPR022907">
    <property type="entry name" value="VapC_family"/>
</dbReference>
<dbReference type="KEGG" id="gak:X907_0038"/>
<dbReference type="CDD" id="cd09854">
    <property type="entry name" value="PIN_VapC-like"/>
    <property type="match status" value="1"/>
</dbReference>
<dbReference type="SUPFAM" id="SSF88723">
    <property type="entry name" value="PIN domain-like"/>
    <property type="match status" value="1"/>
</dbReference>
<gene>
    <name evidence="1" type="primary">vapC</name>
    <name evidence="2" type="ORF">X907_0038</name>
</gene>
<keyword evidence="1" id="KW-0378">Hydrolase</keyword>
<name>A0A3T0E5K1_9PROT</name>
<dbReference type="InterPro" id="IPR029060">
    <property type="entry name" value="PIN-like_dom_sf"/>
</dbReference>
<feature type="binding site" evidence="1">
    <location>
        <position position="86"/>
    </location>
    <ligand>
        <name>Mg(2+)</name>
        <dbReference type="ChEBI" id="CHEBI:18420"/>
    </ligand>
</feature>
<dbReference type="GO" id="GO:0004540">
    <property type="term" value="F:RNA nuclease activity"/>
    <property type="evidence" value="ECO:0007669"/>
    <property type="project" value="InterPro"/>
</dbReference>
<organism evidence="2 3">
    <name type="scientific">Glycocaulis alkaliphilus</name>
    <dbReference type="NCBI Taxonomy" id="1434191"/>
    <lineage>
        <taxon>Bacteria</taxon>
        <taxon>Pseudomonadati</taxon>
        <taxon>Pseudomonadota</taxon>
        <taxon>Alphaproteobacteria</taxon>
        <taxon>Maricaulales</taxon>
        <taxon>Maricaulaceae</taxon>
        <taxon>Glycocaulis</taxon>
    </lineage>
</organism>
<dbReference type="EC" id="3.1.-.-" evidence="1"/>
<dbReference type="Proteomes" id="UP000286954">
    <property type="component" value="Chromosome"/>
</dbReference>
<sequence>MILVDTSVWVDHLRSGEPHLAGLLMNGQAVCHPFIIGELALGNLSDRADILADLENLPAAPVAADEEVRRLIDQHGLAGSGIGYVDAHLAASAKLGALQGLWTRDRRLARVLDRLGLAVNFA</sequence>
<evidence type="ECO:0000256" key="1">
    <source>
        <dbReference type="HAMAP-Rule" id="MF_00265"/>
    </source>
</evidence>
<keyword evidence="1" id="KW-0479">Metal-binding</keyword>
<comment type="function">
    <text evidence="1">Toxic component of a toxin-antitoxin (TA) system. An RNase.</text>
</comment>
<dbReference type="Pfam" id="PF01850">
    <property type="entry name" value="PIN"/>
    <property type="match status" value="1"/>
</dbReference>
<proteinExistence type="inferred from homology"/>
<dbReference type="RefSeq" id="WP_127565060.1">
    <property type="nucleotide sequence ID" value="NZ_BMFB01000004.1"/>
</dbReference>
<feature type="binding site" evidence="1">
    <location>
        <position position="5"/>
    </location>
    <ligand>
        <name>Mg(2+)</name>
        <dbReference type="ChEBI" id="CHEBI:18420"/>
    </ligand>
</feature>
<accession>A0A3T0E5K1</accession>
<keyword evidence="3" id="KW-1185">Reference proteome</keyword>
<dbReference type="InterPro" id="IPR002716">
    <property type="entry name" value="PIN_dom"/>
</dbReference>